<dbReference type="PROSITE" id="PS50122">
    <property type="entry name" value="CHEB"/>
    <property type="match status" value="1"/>
</dbReference>
<evidence type="ECO:0000256" key="2">
    <source>
        <dbReference type="ARBA" id="ARBA00022801"/>
    </source>
</evidence>
<name>A0AA46E0E1_9FUSO</name>
<gene>
    <name evidence="7" type="ORF">EV215_0130</name>
</gene>
<evidence type="ECO:0000259" key="6">
    <source>
        <dbReference type="PROSITE" id="PS50122"/>
    </source>
</evidence>
<evidence type="ECO:0000256" key="5">
    <source>
        <dbReference type="PROSITE-ProRule" id="PRU00050"/>
    </source>
</evidence>
<accession>A0AA46E0E1</accession>
<dbReference type="EMBL" id="SOBG01000001">
    <property type="protein sequence ID" value="TDT72330.1"/>
    <property type="molecule type" value="Genomic_DNA"/>
</dbReference>
<protein>
    <recommendedName>
        <fullName evidence="3">protein-glutamate methylesterase</fullName>
        <ecNumber evidence="3">3.1.1.61</ecNumber>
    </recommendedName>
</protein>
<keyword evidence="8" id="KW-1185">Reference proteome</keyword>
<dbReference type="GO" id="GO:0000156">
    <property type="term" value="F:phosphorelay response regulator activity"/>
    <property type="evidence" value="ECO:0007669"/>
    <property type="project" value="InterPro"/>
</dbReference>
<feature type="domain" description="CheB-type methylesterase" evidence="6">
    <location>
        <begin position="149"/>
        <end position="340"/>
    </location>
</feature>
<dbReference type="GO" id="GO:0006935">
    <property type="term" value="P:chemotaxis"/>
    <property type="evidence" value="ECO:0007669"/>
    <property type="project" value="UniProtKB-UniRule"/>
</dbReference>
<dbReference type="PANTHER" id="PTHR42872:SF6">
    <property type="entry name" value="PROTEIN-GLUTAMATE METHYLESTERASE_PROTEIN-GLUTAMINE GLUTAMINASE"/>
    <property type="match status" value="1"/>
</dbReference>
<feature type="active site" evidence="5">
    <location>
        <position position="161"/>
    </location>
</feature>
<keyword evidence="1 5" id="KW-0145">Chemotaxis</keyword>
<keyword evidence="2 5" id="KW-0378">Hydrolase</keyword>
<dbReference type="Pfam" id="PF01339">
    <property type="entry name" value="CheB_methylest"/>
    <property type="match status" value="1"/>
</dbReference>
<dbReference type="GO" id="GO:0005737">
    <property type="term" value="C:cytoplasm"/>
    <property type="evidence" value="ECO:0007669"/>
    <property type="project" value="InterPro"/>
</dbReference>
<feature type="active site" evidence="5">
    <location>
        <position position="283"/>
    </location>
</feature>
<dbReference type="InterPro" id="IPR008248">
    <property type="entry name" value="CheB-like"/>
</dbReference>
<dbReference type="PANTHER" id="PTHR42872">
    <property type="entry name" value="PROTEIN-GLUTAMATE METHYLESTERASE/PROTEIN-GLUTAMINE GLUTAMINASE"/>
    <property type="match status" value="1"/>
</dbReference>
<evidence type="ECO:0000313" key="7">
    <source>
        <dbReference type="EMBL" id="TDT72330.1"/>
    </source>
</evidence>
<evidence type="ECO:0000256" key="4">
    <source>
        <dbReference type="ARBA" id="ARBA00048267"/>
    </source>
</evidence>
<feature type="active site" evidence="5">
    <location>
        <position position="187"/>
    </location>
</feature>
<evidence type="ECO:0000313" key="8">
    <source>
        <dbReference type="Proteomes" id="UP000294678"/>
    </source>
</evidence>
<comment type="catalytic activity">
    <reaction evidence="4">
        <text>[protein]-L-glutamate 5-O-methyl ester + H2O = L-glutamyl-[protein] + methanol + H(+)</text>
        <dbReference type="Rhea" id="RHEA:23236"/>
        <dbReference type="Rhea" id="RHEA-COMP:10208"/>
        <dbReference type="Rhea" id="RHEA-COMP:10311"/>
        <dbReference type="ChEBI" id="CHEBI:15377"/>
        <dbReference type="ChEBI" id="CHEBI:15378"/>
        <dbReference type="ChEBI" id="CHEBI:17790"/>
        <dbReference type="ChEBI" id="CHEBI:29973"/>
        <dbReference type="ChEBI" id="CHEBI:82795"/>
        <dbReference type="EC" id="3.1.1.61"/>
    </reaction>
</comment>
<dbReference type="EC" id="3.1.1.61" evidence="3"/>
<dbReference type="Gene3D" id="3.40.50.180">
    <property type="entry name" value="Methylesterase CheB, C-terminal domain"/>
    <property type="match status" value="1"/>
</dbReference>
<evidence type="ECO:0000256" key="3">
    <source>
        <dbReference type="ARBA" id="ARBA00039140"/>
    </source>
</evidence>
<dbReference type="InterPro" id="IPR035909">
    <property type="entry name" value="CheB_C"/>
</dbReference>
<dbReference type="GO" id="GO:0008984">
    <property type="term" value="F:protein-glutamate methylesterase activity"/>
    <property type="evidence" value="ECO:0007669"/>
    <property type="project" value="UniProtKB-EC"/>
</dbReference>
<dbReference type="InterPro" id="IPR000673">
    <property type="entry name" value="Sig_transdc_resp-reg_Me-estase"/>
</dbReference>
<organism evidence="7 8">
    <name type="scientific">Hypnocyclicus thermotrophus</name>
    <dbReference type="NCBI Taxonomy" id="1627895"/>
    <lineage>
        <taxon>Bacteria</taxon>
        <taxon>Fusobacteriati</taxon>
        <taxon>Fusobacteriota</taxon>
        <taxon>Fusobacteriia</taxon>
        <taxon>Fusobacteriales</taxon>
        <taxon>Fusobacteriaceae</taxon>
        <taxon>Hypnocyclicus</taxon>
    </lineage>
</organism>
<dbReference type="SUPFAM" id="SSF52738">
    <property type="entry name" value="Methylesterase CheB, C-terminal domain"/>
    <property type="match status" value="1"/>
</dbReference>
<dbReference type="Proteomes" id="UP000294678">
    <property type="component" value="Unassembled WGS sequence"/>
</dbReference>
<dbReference type="CDD" id="cd16432">
    <property type="entry name" value="CheB_Rec"/>
    <property type="match status" value="1"/>
</dbReference>
<comment type="caution">
    <text evidence="7">The sequence shown here is derived from an EMBL/GenBank/DDBJ whole genome shotgun (WGS) entry which is preliminary data.</text>
</comment>
<dbReference type="AlphaFoldDB" id="A0AA46E0E1"/>
<proteinExistence type="predicted"/>
<evidence type="ECO:0000256" key="1">
    <source>
        <dbReference type="ARBA" id="ARBA00022500"/>
    </source>
</evidence>
<dbReference type="PIRSF" id="PIRSF000876">
    <property type="entry name" value="RR_chemtxs_CheB"/>
    <property type="match status" value="1"/>
</dbReference>
<reference evidence="7 8" key="1">
    <citation type="submission" date="2019-03" db="EMBL/GenBank/DDBJ databases">
        <title>Genomic Encyclopedia of Type Strains, Phase IV (KMG-IV): sequencing the most valuable type-strain genomes for metagenomic binning, comparative biology and taxonomic classification.</title>
        <authorList>
            <person name="Goeker M."/>
        </authorList>
    </citation>
    <scope>NUCLEOTIDE SEQUENCE [LARGE SCALE GENOMIC DNA]</scope>
    <source>
        <strain evidence="7 8">DSM 100055</strain>
    </source>
</reference>
<sequence>MNTIKLLIIEPNKNLIKTFKAYFNNINYINLTITNDIKTGRNLIVYDTPNVLIINKNLDIDILSFLKKVFKFKNIPTLVTGDFSNDKELGVELVENGALEILSFNSPIFFDNQNLKKLEKKIYALSLIKLHKKNTVSQPSKNILNIPTKFNPNKIIAIGASTGGPVALKEIIKKLPLGMPPILITQHMPEFFTSSFASHLDTITPLTVIEAKDNILLEKNTVYIAPGDRHLEVKKIGNQLYTKLTLNEPVHFQRPSVEVLFYSVGKYCGKNAIGVILTGMGKDGAKGLLYMKNQGAYTIGQDKESSTVYGMPKAAYEIGAVKTQIPLSQIANYLVKLTRL</sequence>